<keyword evidence="1" id="KW-1133">Transmembrane helix</keyword>
<evidence type="ECO:0008006" key="4">
    <source>
        <dbReference type="Google" id="ProtNLM"/>
    </source>
</evidence>
<evidence type="ECO:0000256" key="1">
    <source>
        <dbReference type="SAM" id="Phobius"/>
    </source>
</evidence>
<protein>
    <recommendedName>
        <fullName evidence="4">Prepilin-type N-terminal cleavage/methylation domain-containing protein</fullName>
    </recommendedName>
</protein>
<dbReference type="AlphaFoldDB" id="A0A2M7BT37"/>
<dbReference type="EMBL" id="PEVA01000068">
    <property type="protein sequence ID" value="PIV08630.1"/>
    <property type="molecule type" value="Genomic_DNA"/>
</dbReference>
<reference evidence="3" key="1">
    <citation type="submission" date="2017-09" db="EMBL/GenBank/DDBJ databases">
        <title>Depth-based differentiation of microbial function through sediment-hosted aquifers and enrichment of novel symbionts in the deep terrestrial subsurface.</title>
        <authorList>
            <person name="Probst A.J."/>
            <person name="Ladd B."/>
            <person name="Jarett J.K."/>
            <person name="Geller-Mcgrath D.E."/>
            <person name="Sieber C.M.K."/>
            <person name="Emerson J.B."/>
            <person name="Anantharaman K."/>
            <person name="Thomas B.C."/>
            <person name="Malmstrom R."/>
            <person name="Stieglmeier M."/>
            <person name="Klingl A."/>
            <person name="Woyke T."/>
            <person name="Ryan C.M."/>
            <person name="Banfield J.F."/>
        </authorList>
    </citation>
    <scope>NUCLEOTIDE SEQUENCE [LARGE SCALE GENOMIC DNA]</scope>
</reference>
<sequence length="71" mass="7992">MGRIRNKSFTLVELIVAVGVVALVLPAIFNIFFCDYSSTNSTYRISGHEKTGRLNCEKYKIYLAKSGIPNY</sequence>
<feature type="transmembrane region" description="Helical" evidence="1">
    <location>
        <begin position="12"/>
        <end position="33"/>
    </location>
</feature>
<evidence type="ECO:0000313" key="2">
    <source>
        <dbReference type="EMBL" id="PIV08630.1"/>
    </source>
</evidence>
<keyword evidence="1" id="KW-0812">Transmembrane</keyword>
<organism evidence="2 3">
    <name type="scientific">Candidatus Roizmanbacteria bacterium CG03_land_8_20_14_0_80_39_12</name>
    <dbReference type="NCBI Taxonomy" id="1974847"/>
    <lineage>
        <taxon>Bacteria</taxon>
        <taxon>Candidatus Roizmaniibacteriota</taxon>
    </lineage>
</organism>
<proteinExistence type="predicted"/>
<name>A0A2M7BT37_9BACT</name>
<dbReference type="InterPro" id="IPR012902">
    <property type="entry name" value="N_methyl_site"/>
</dbReference>
<comment type="caution">
    <text evidence="2">The sequence shown here is derived from an EMBL/GenBank/DDBJ whole genome shotgun (WGS) entry which is preliminary data.</text>
</comment>
<dbReference type="Proteomes" id="UP000230119">
    <property type="component" value="Unassembled WGS sequence"/>
</dbReference>
<gene>
    <name evidence="2" type="ORF">COS52_01735</name>
</gene>
<accession>A0A2M7BT37</accession>
<keyword evidence="1" id="KW-0472">Membrane</keyword>
<evidence type="ECO:0000313" key="3">
    <source>
        <dbReference type="Proteomes" id="UP000230119"/>
    </source>
</evidence>
<dbReference type="Pfam" id="PF07963">
    <property type="entry name" value="N_methyl"/>
    <property type="match status" value="1"/>
</dbReference>